<gene>
    <name evidence="10" type="primary">CSON015114</name>
</gene>
<comment type="subcellular location">
    <subcellularLocation>
        <location evidence="1">Nucleus</location>
    </subcellularLocation>
</comment>
<organism evidence="10">
    <name type="scientific">Culicoides sonorensis</name>
    <name type="common">Biting midge</name>
    <dbReference type="NCBI Taxonomy" id="179676"/>
    <lineage>
        <taxon>Eukaryota</taxon>
        <taxon>Metazoa</taxon>
        <taxon>Ecdysozoa</taxon>
        <taxon>Arthropoda</taxon>
        <taxon>Hexapoda</taxon>
        <taxon>Insecta</taxon>
        <taxon>Pterygota</taxon>
        <taxon>Neoptera</taxon>
        <taxon>Endopterygota</taxon>
        <taxon>Diptera</taxon>
        <taxon>Nematocera</taxon>
        <taxon>Chironomoidea</taxon>
        <taxon>Ceratopogonidae</taxon>
        <taxon>Ceratopogoninae</taxon>
        <taxon>Culicoides</taxon>
        <taxon>Monoculicoides</taxon>
    </lineage>
</organism>
<evidence type="ECO:0000256" key="4">
    <source>
        <dbReference type="ARBA" id="ARBA00022517"/>
    </source>
</evidence>
<feature type="region of interest" description="Disordered" evidence="9">
    <location>
        <begin position="65"/>
        <end position="167"/>
    </location>
</feature>
<reference evidence="11" key="2">
    <citation type="submission" date="2018-07" db="EMBL/GenBank/DDBJ databases">
        <authorList>
            <person name="Quirk P.G."/>
            <person name="Krulwich T.A."/>
        </authorList>
    </citation>
    <scope>NUCLEOTIDE SEQUENCE</scope>
</reference>
<evidence type="ECO:0000256" key="2">
    <source>
        <dbReference type="ARBA" id="ARBA00009801"/>
    </source>
</evidence>
<keyword evidence="6" id="KW-0597">Phosphoprotein</keyword>
<reference evidence="10" key="1">
    <citation type="submission" date="2018-04" db="EMBL/GenBank/DDBJ databases">
        <authorList>
            <person name="Go L.Y."/>
            <person name="Mitchell J.A."/>
        </authorList>
    </citation>
    <scope>NUCLEOTIDE SEQUENCE</scope>
    <source>
        <tissue evidence="10">Whole organism</tissue>
    </source>
</reference>
<dbReference type="EMBL" id="UFQS01000092">
    <property type="protein sequence ID" value="SSW99210.1"/>
    <property type="molecule type" value="Genomic_DNA"/>
</dbReference>
<dbReference type="Gene3D" id="2.40.10.230">
    <property type="entry name" value="Probable tRNA pseudouridine synthase domain"/>
    <property type="match status" value="1"/>
</dbReference>
<sequence length="483" mass="53635">MSNNISIDSETLETNKDNEENTLKPPEDSSNEKVKDNEAGSIVKDHVLDNGEIPLAAAMNSNECDNRSSIINGDHNDELIQGTKENDDKANEPEEIAKTSTTENNQVNGVVNNSLSLLAQYTSEDSSSSSDGSSSESESSDTSSKSSGMDVDSADSESSVSSIHSQKSLNTIKKKLDEFQDADDDDDDPDAKLRRTPIKAIGELGIEDLPPIEDLHITVPETECNLLGKITSIVDQLVLVESLPNAVPLDLDTVLFLDKGQRPLGKIFDVLGQVHCPIYCIRFNTNQEIQEKGIQVGNEVYCAPSAPCTQIVILPELMKHKGSDASWKNDIEPPPRFVEYSDDEEERNARKSRSKVRAPPHGSEEQNPVRNGHHGHPGDQSYQYQRARRGNHHHSNYNRENSHHSSFNYPRPNHHQMPLPNHMHHQPQYYYPPPGPATGVYPNPFAQPDPRYYVNPFAYAPTVNYPPFNPNLFNGPPPPPPEN</sequence>
<dbReference type="GO" id="GO:0001522">
    <property type="term" value="P:pseudouridine synthesis"/>
    <property type="evidence" value="ECO:0007669"/>
    <property type="project" value="InterPro"/>
</dbReference>
<feature type="compositionally biased region" description="Low complexity" evidence="9">
    <location>
        <begin position="156"/>
        <end position="167"/>
    </location>
</feature>
<evidence type="ECO:0000313" key="11">
    <source>
        <dbReference type="EMBL" id="SSX19590.1"/>
    </source>
</evidence>
<evidence type="ECO:0000256" key="9">
    <source>
        <dbReference type="SAM" id="MobiDB-lite"/>
    </source>
</evidence>
<dbReference type="PANTHER" id="PTHR31633:SF1">
    <property type="entry name" value="H_ACA RIBONUCLEOPROTEIN COMPLEX NON-CORE SUBUNIT NAF1"/>
    <property type="match status" value="1"/>
</dbReference>
<accession>A0A336KDR8</accession>
<feature type="region of interest" description="Disordered" evidence="9">
    <location>
        <begin position="1"/>
        <end position="46"/>
    </location>
</feature>
<keyword evidence="4" id="KW-0690">Ribosome biogenesis</keyword>
<keyword evidence="8" id="KW-0539">Nucleus</keyword>
<dbReference type="GO" id="GO:0006364">
    <property type="term" value="P:rRNA processing"/>
    <property type="evidence" value="ECO:0007669"/>
    <property type="project" value="UniProtKB-KW"/>
</dbReference>
<keyword evidence="7" id="KW-0694">RNA-binding</keyword>
<evidence type="ECO:0000256" key="7">
    <source>
        <dbReference type="ARBA" id="ARBA00022884"/>
    </source>
</evidence>
<evidence type="ECO:0000256" key="3">
    <source>
        <dbReference type="ARBA" id="ARBA00021438"/>
    </source>
</evidence>
<comment type="similarity">
    <text evidence="2">Belongs to the NAF1 family.</text>
</comment>
<dbReference type="GO" id="GO:0005732">
    <property type="term" value="C:sno(s)RNA-containing ribonucleoprotein complex"/>
    <property type="evidence" value="ECO:0007669"/>
    <property type="project" value="InterPro"/>
</dbReference>
<dbReference type="InterPro" id="IPR038664">
    <property type="entry name" value="Gar1/Naf1_Cbf5-bd_sf"/>
</dbReference>
<dbReference type="EMBL" id="UFQT01000092">
    <property type="protein sequence ID" value="SSX19590.1"/>
    <property type="molecule type" value="Genomic_DNA"/>
</dbReference>
<dbReference type="InterPro" id="IPR040309">
    <property type="entry name" value="Naf1"/>
</dbReference>
<evidence type="ECO:0000256" key="6">
    <source>
        <dbReference type="ARBA" id="ARBA00022553"/>
    </source>
</evidence>
<dbReference type="SUPFAM" id="SSF50447">
    <property type="entry name" value="Translation proteins"/>
    <property type="match status" value="1"/>
</dbReference>
<dbReference type="AlphaFoldDB" id="A0A336KDR8"/>
<evidence type="ECO:0000256" key="1">
    <source>
        <dbReference type="ARBA" id="ARBA00004123"/>
    </source>
</evidence>
<feature type="compositionally biased region" description="Basic and acidic residues" evidence="9">
    <location>
        <begin position="74"/>
        <end position="97"/>
    </location>
</feature>
<feature type="compositionally biased region" description="Basic and acidic residues" evidence="9">
    <location>
        <begin position="13"/>
        <end position="46"/>
    </location>
</feature>
<dbReference type="GO" id="GO:0003723">
    <property type="term" value="F:RNA binding"/>
    <property type="evidence" value="ECO:0007669"/>
    <property type="project" value="UniProtKB-KW"/>
</dbReference>
<dbReference type="OMA" id="WKNDDEP"/>
<proteinExistence type="inferred from homology"/>
<dbReference type="VEuPathDB" id="VectorBase:CSON015114"/>
<dbReference type="InterPro" id="IPR009000">
    <property type="entry name" value="Transl_B-barrel_sf"/>
</dbReference>
<feature type="compositionally biased region" description="Low complexity" evidence="9">
    <location>
        <begin position="123"/>
        <end position="147"/>
    </location>
</feature>
<keyword evidence="5" id="KW-0698">rRNA processing</keyword>
<dbReference type="GO" id="GO:0043489">
    <property type="term" value="P:RNA stabilization"/>
    <property type="evidence" value="ECO:0007669"/>
    <property type="project" value="UniProtKB-ARBA"/>
</dbReference>
<feature type="compositionally biased region" description="Polar residues" evidence="9">
    <location>
        <begin position="98"/>
        <end position="122"/>
    </location>
</feature>
<dbReference type="Pfam" id="PF04410">
    <property type="entry name" value="Gar1"/>
    <property type="match status" value="1"/>
</dbReference>
<evidence type="ECO:0000256" key="5">
    <source>
        <dbReference type="ARBA" id="ARBA00022552"/>
    </source>
</evidence>
<feature type="region of interest" description="Disordered" evidence="9">
    <location>
        <begin position="323"/>
        <end position="423"/>
    </location>
</feature>
<dbReference type="PANTHER" id="PTHR31633">
    <property type="entry name" value="H/ACA RIBONUCLEOPROTEIN COMPLEX NON-CORE SUBUNIT NAF1"/>
    <property type="match status" value="1"/>
</dbReference>
<dbReference type="GO" id="GO:0000493">
    <property type="term" value="P:box H/ACA snoRNP assembly"/>
    <property type="evidence" value="ECO:0007669"/>
    <property type="project" value="InterPro"/>
</dbReference>
<evidence type="ECO:0000313" key="10">
    <source>
        <dbReference type="EMBL" id="SSW99210.1"/>
    </source>
</evidence>
<name>A0A336KDR8_CULSO</name>
<dbReference type="InterPro" id="IPR007504">
    <property type="entry name" value="H/ACA_rnp_Gar1/Naf1"/>
</dbReference>
<dbReference type="GO" id="GO:0005634">
    <property type="term" value="C:nucleus"/>
    <property type="evidence" value="ECO:0007669"/>
    <property type="project" value="UniProtKB-SubCell"/>
</dbReference>
<feature type="compositionally biased region" description="Basic residues" evidence="9">
    <location>
        <begin position="386"/>
        <end position="396"/>
    </location>
</feature>
<evidence type="ECO:0000256" key="8">
    <source>
        <dbReference type="ARBA" id="ARBA00023242"/>
    </source>
</evidence>
<dbReference type="FunFam" id="2.40.10.230:FF:000002">
    <property type="entry name" value="H/ACA ribonucleoprotein complex non-core subunit NAF1"/>
    <property type="match status" value="1"/>
</dbReference>
<feature type="compositionally biased region" description="Basic and acidic residues" evidence="9">
    <location>
        <begin position="323"/>
        <end position="333"/>
    </location>
</feature>
<protein>
    <recommendedName>
        <fullName evidence="3">H/ACA ribonucleoprotein complex non-core subunit NAF1</fullName>
    </recommendedName>
</protein>